<accession>A0A0F9XPU2</accession>
<dbReference type="Gene3D" id="3.90.1170.50">
    <property type="entry name" value="Aldehyde oxidase/xanthine dehydrogenase, a/b hammerhead"/>
    <property type="match status" value="1"/>
</dbReference>
<comment type="caution">
    <text evidence="3">The sequence shown here is derived from an EMBL/GenBank/DDBJ whole genome shotgun (WGS) entry which is preliminary data.</text>
</comment>
<dbReference type="SMART" id="SM01008">
    <property type="entry name" value="Ald_Xan_dh_C"/>
    <property type="match status" value="1"/>
</dbReference>
<dbReference type="InterPro" id="IPR016208">
    <property type="entry name" value="Ald_Oxase/xanthine_DH-like"/>
</dbReference>
<gene>
    <name evidence="3" type="ORF">LCGC14_0189260</name>
</gene>
<evidence type="ECO:0000259" key="2">
    <source>
        <dbReference type="SMART" id="SM01008"/>
    </source>
</evidence>
<dbReference type="InterPro" id="IPR037165">
    <property type="entry name" value="AldOxase/xan_DH_Mopterin-bd_sf"/>
</dbReference>
<sequence>MTDGSNISTAELTMNEPDDRNRLDATVQGLIHTGMDRPDGPLKVSGRATYAHEDQPADMMTGVLVRAPAAGGQITGMNAEAVRKLDGVRDVFHGKTFLRNPAQGTANEAPVQPDGKISYIGQPVALVVADTFEQARHAAHMIELQITPEDAVTDLDVAEIETPKDKQSSQGDLDAALSDAAYTVDETYRTSGHSSSAMEPHAAIAQWDGGKLTLRGSYQMLKYNVNELADALGVDAENVHILAPYVGGGFGSKLGISHEAVAAAHAARELGAPVAVVLSRQQVLEATMRRSETVQHIKLAADADGRMTGIGHDSTVSQLLDESFAEPVSQATPFLYRGENREIGMHIKRINRMCAGSVRAPGEAVGITALEIAMDELADVSGIDPVELRKRNIPEVDPSDGREFSSHKLAEALDDGAKTFGWADREAGKTDGEWLIGYGMSSATRVNMLGESHARVTLNEDGSLLVETDMTDIGTGTYAILTQIAGEMLGVPADRVTVRLGDSSLPKAAGSGGSWGAASSGGSVFVACEALRKKIAETMGVEERDLTLQDGVATANNRRADLPEFTKNGPFTVEGTINKGDTQTDRRQATFGAFFAEVGVNSVTGETRVRRMHGSFAAGRILNAKTARSQCLGGMTFGIGMALTEELMFDKRDGHLVNNDLAEYHVPVNLDVPQLTVNFVQERDPWANPMQAKGIGELGICGAGASIINAIYDACGVRVRDLPATMDKILPGLPDM</sequence>
<dbReference type="GO" id="GO:0005506">
    <property type="term" value="F:iron ion binding"/>
    <property type="evidence" value="ECO:0007669"/>
    <property type="project" value="InterPro"/>
</dbReference>
<dbReference type="SUPFAM" id="SSF54665">
    <property type="entry name" value="CO dehydrogenase molybdoprotein N-domain-like"/>
    <property type="match status" value="1"/>
</dbReference>
<feature type="domain" description="Aldehyde oxidase/xanthine dehydrogenase a/b hammerhead" evidence="2">
    <location>
        <begin position="45"/>
        <end position="150"/>
    </location>
</feature>
<name>A0A0F9XPU2_9ZZZZ</name>
<dbReference type="InterPro" id="IPR000674">
    <property type="entry name" value="Ald_Oxase/Xan_DH_a/b"/>
</dbReference>
<organism evidence="3">
    <name type="scientific">marine sediment metagenome</name>
    <dbReference type="NCBI Taxonomy" id="412755"/>
    <lineage>
        <taxon>unclassified sequences</taxon>
        <taxon>metagenomes</taxon>
        <taxon>ecological metagenomes</taxon>
    </lineage>
</organism>
<proteinExistence type="predicted"/>
<feature type="compositionally biased region" description="Polar residues" evidence="1">
    <location>
        <begin position="1"/>
        <end position="12"/>
    </location>
</feature>
<dbReference type="Gene3D" id="3.30.365.10">
    <property type="entry name" value="Aldehyde oxidase/xanthine dehydrogenase, molybdopterin binding domain"/>
    <property type="match status" value="4"/>
</dbReference>
<evidence type="ECO:0000313" key="3">
    <source>
        <dbReference type="EMBL" id="KKN94313.1"/>
    </source>
</evidence>
<dbReference type="InterPro" id="IPR036856">
    <property type="entry name" value="Ald_Oxase/Xan_DH_a/b_sf"/>
</dbReference>
<dbReference type="AlphaFoldDB" id="A0A0F9XPU2"/>
<dbReference type="Pfam" id="PF01315">
    <property type="entry name" value="Ald_Xan_dh_C"/>
    <property type="match status" value="1"/>
</dbReference>
<feature type="region of interest" description="Disordered" evidence="1">
    <location>
        <begin position="1"/>
        <end position="21"/>
    </location>
</feature>
<dbReference type="InterPro" id="IPR008274">
    <property type="entry name" value="AldOxase/xan_DH_MoCoBD1"/>
</dbReference>
<dbReference type="Pfam" id="PF20256">
    <property type="entry name" value="MoCoBD_2"/>
    <property type="match status" value="1"/>
</dbReference>
<dbReference type="PANTHER" id="PTHR11908">
    <property type="entry name" value="XANTHINE DEHYDROGENASE"/>
    <property type="match status" value="1"/>
</dbReference>
<protein>
    <recommendedName>
        <fullName evidence="2">Aldehyde oxidase/xanthine dehydrogenase a/b hammerhead domain-containing protein</fullName>
    </recommendedName>
</protein>
<dbReference type="InterPro" id="IPR046867">
    <property type="entry name" value="AldOxase/xan_DH_MoCoBD2"/>
</dbReference>
<dbReference type="EMBL" id="LAZR01000079">
    <property type="protein sequence ID" value="KKN94313.1"/>
    <property type="molecule type" value="Genomic_DNA"/>
</dbReference>
<reference evidence="3" key="1">
    <citation type="journal article" date="2015" name="Nature">
        <title>Complex archaea that bridge the gap between prokaryotes and eukaryotes.</title>
        <authorList>
            <person name="Spang A."/>
            <person name="Saw J.H."/>
            <person name="Jorgensen S.L."/>
            <person name="Zaremba-Niedzwiedzka K."/>
            <person name="Martijn J."/>
            <person name="Lind A.E."/>
            <person name="van Eijk R."/>
            <person name="Schleper C."/>
            <person name="Guy L."/>
            <person name="Ettema T.J."/>
        </authorList>
    </citation>
    <scope>NUCLEOTIDE SEQUENCE</scope>
</reference>
<evidence type="ECO:0000256" key="1">
    <source>
        <dbReference type="SAM" id="MobiDB-lite"/>
    </source>
</evidence>
<dbReference type="Pfam" id="PF02738">
    <property type="entry name" value="MoCoBD_1"/>
    <property type="match status" value="1"/>
</dbReference>
<dbReference type="PANTHER" id="PTHR11908:SF123">
    <property type="entry name" value="ALDEHYDE OXIDOREDUCTASE MOLYBDENUM-BINDING SUBUNIT PAOC"/>
    <property type="match status" value="1"/>
</dbReference>
<dbReference type="GO" id="GO:0016491">
    <property type="term" value="F:oxidoreductase activity"/>
    <property type="evidence" value="ECO:0007669"/>
    <property type="project" value="InterPro"/>
</dbReference>
<dbReference type="SUPFAM" id="SSF56003">
    <property type="entry name" value="Molybdenum cofactor-binding domain"/>
    <property type="match status" value="1"/>
</dbReference>